<dbReference type="KEGG" id="tped:TPE_2245"/>
<organism evidence="1 2">
    <name type="scientific">Treponema pedis str. T A4</name>
    <dbReference type="NCBI Taxonomy" id="1291379"/>
    <lineage>
        <taxon>Bacteria</taxon>
        <taxon>Pseudomonadati</taxon>
        <taxon>Spirochaetota</taxon>
        <taxon>Spirochaetia</taxon>
        <taxon>Spirochaetales</taxon>
        <taxon>Treponemataceae</taxon>
        <taxon>Treponema</taxon>
    </lineage>
</organism>
<dbReference type="Proteomes" id="UP000015620">
    <property type="component" value="Chromosome"/>
</dbReference>
<reference evidence="1 2" key="1">
    <citation type="journal article" date="2013" name="PLoS ONE">
        <title>Genome-Wide Relatedness of Treponema pedis, from Gingiva and Necrotic Skin Lesions of Pigs, with the Human Oral Pathogen Treponema denticola.</title>
        <authorList>
            <person name="Svartstrom O."/>
            <person name="Mushtaq M."/>
            <person name="Pringle M."/>
            <person name="Segerman B."/>
        </authorList>
    </citation>
    <scope>NUCLEOTIDE SEQUENCE [LARGE SCALE GENOMIC DNA]</scope>
    <source>
        <strain evidence="1">T A4</strain>
    </source>
</reference>
<gene>
    <name evidence="1" type="ORF">TPE_2245</name>
</gene>
<dbReference type="PATRIC" id="fig|1291379.3.peg.2217"/>
<dbReference type="AlphaFoldDB" id="S6A901"/>
<protein>
    <submittedName>
        <fullName evidence="1">Uncharacterized protein</fullName>
    </submittedName>
</protein>
<dbReference type="EMBL" id="CP004120">
    <property type="protein sequence ID" value="AGT44719.1"/>
    <property type="molecule type" value="Genomic_DNA"/>
</dbReference>
<keyword evidence="2" id="KW-1185">Reference proteome</keyword>
<proteinExistence type="predicted"/>
<dbReference type="HOGENOM" id="CLU_3334282_0_0_12"/>
<name>S6A901_9SPIR</name>
<accession>S6A901</accession>
<evidence type="ECO:0000313" key="2">
    <source>
        <dbReference type="Proteomes" id="UP000015620"/>
    </source>
</evidence>
<evidence type="ECO:0000313" key="1">
    <source>
        <dbReference type="EMBL" id="AGT44719.1"/>
    </source>
</evidence>
<sequence>MGKLPSRFLKRKTFKIGHKKYGENTFKEVFRRILNNTG</sequence>